<evidence type="ECO:0000256" key="3">
    <source>
        <dbReference type="SAM" id="Phobius"/>
    </source>
</evidence>
<protein>
    <recommendedName>
        <fullName evidence="6">Tat pathway signal sequence</fullName>
    </recommendedName>
</protein>
<dbReference type="Pfam" id="PF11807">
    <property type="entry name" value="UstYa"/>
    <property type="match status" value="1"/>
</dbReference>
<keyword evidence="3" id="KW-0812">Transmembrane</keyword>
<organism evidence="4 5">
    <name type="scientific">Coleophoma cylindrospora</name>
    <dbReference type="NCBI Taxonomy" id="1849047"/>
    <lineage>
        <taxon>Eukaryota</taxon>
        <taxon>Fungi</taxon>
        <taxon>Dikarya</taxon>
        <taxon>Ascomycota</taxon>
        <taxon>Pezizomycotina</taxon>
        <taxon>Leotiomycetes</taxon>
        <taxon>Helotiales</taxon>
        <taxon>Dermateaceae</taxon>
        <taxon>Coleophoma</taxon>
    </lineage>
</organism>
<dbReference type="EMBL" id="PDLM01000003">
    <property type="protein sequence ID" value="RDW82396.1"/>
    <property type="molecule type" value="Genomic_DNA"/>
</dbReference>
<dbReference type="OrthoDB" id="3687641at2759"/>
<dbReference type="AlphaFoldDB" id="A0A3D8S7W7"/>
<feature type="transmembrane region" description="Helical" evidence="3">
    <location>
        <begin position="62"/>
        <end position="81"/>
    </location>
</feature>
<feature type="region of interest" description="Disordered" evidence="2">
    <location>
        <begin position="278"/>
        <end position="298"/>
    </location>
</feature>
<evidence type="ECO:0000256" key="2">
    <source>
        <dbReference type="SAM" id="MobiDB-lite"/>
    </source>
</evidence>
<keyword evidence="3" id="KW-0472">Membrane</keyword>
<name>A0A3D8S7W7_9HELO</name>
<reference evidence="4 5" key="1">
    <citation type="journal article" date="2018" name="IMA Fungus">
        <title>IMA Genome-F 9: Draft genome sequence of Annulohypoxylon stygium, Aspergillus mulundensis, Berkeleyomyces basicola (syn. Thielaviopsis basicola), Ceratocystis smalleyi, two Cercospora beticola strains, Coleophoma cylindrospora, Fusarium fracticaudum, Phialophora cf. hyalina, and Morchella septimelata.</title>
        <authorList>
            <person name="Wingfield B.D."/>
            <person name="Bills G.F."/>
            <person name="Dong Y."/>
            <person name="Huang W."/>
            <person name="Nel W.J."/>
            <person name="Swalarsk-Parry B.S."/>
            <person name="Vaghefi N."/>
            <person name="Wilken P.M."/>
            <person name="An Z."/>
            <person name="de Beer Z.W."/>
            <person name="De Vos L."/>
            <person name="Chen L."/>
            <person name="Duong T.A."/>
            <person name="Gao Y."/>
            <person name="Hammerbacher A."/>
            <person name="Kikkert J.R."/>
            <person name="Li Y."/>
            <person name="Li H."/>
            <person name="Li K."/>
            <person name="Li Q."/>
            <person name="Liu X."/>
            <person name="Ma X."/>
            <person name="Naidoo K."/>
            <person name="Pethybridge S.J."/>
            <person name="Sun J."/>
            <person name="Steenkamp E.T."/>
            <person name="van der Nest M.A."/>
            <person name="van Wyk S."/>
            <person name="Wingfield M.J."/>
            <person name="Xiong C."/>
            <person name="Yue Q."/>
            <person name="Zhang X."/>
        </authorList>
    </citation>
    <scope>NUCLEOTIDE SEQUENCE [LARGE SCALE GENOMIC DNA]</scope>
    <source>
        <strain evidence="4 5">BP6252</strain>
    </source>
</reference>
<proteinExistence type="inferred from homology"/>
<evidence type="ECO:0000313" key="5">
    <source>
        <dbReference type="Proteomes" id="UP000256645"/>
    </source>
</evidence>
<comment type="similarity">
    <text evidence="1">Belongs to the ustYa family.</text>
</comment>
<evidence type="ECO:0000313" key="4">
    <source>
        <dbReference type="EMBL" id="RDW82396.1"/>
    </source>
</evidence>
<sequence length="298" mass="33773">MFSPDSPVSPRNIEFRDIHYYQEDDLSDFTDVPIEDCERLLNSNEKVSVAVARLKRRSLMSIHLLHTCFTVFAFIFGLSIGRLDTTSSRPDSDSQILYSPLMNDLDIKYHMVTFNGSLMHENIYRQDASPEVDAAWDALGINYRAAIVPSHLAAKSGLSSAHVQISEKFGGGFPANVEGLHHLHCLNLLRRALYYNYDYYHDLGVGAFKNNDVIVRYHVSHCLDVLRQQLMCATDVGVLGQIWFDPEEPTAYPDFDTKHKCRNFEDIRSWAEKNQAPLDPPEGYLKTPGPGHVLGEIP</sequence>
<gene>
    <name evidence="4" type="ORF">BP6252_03508</name>
</gene>
<keyword evidence="5" id="KW-1185">Reference proteome</keyword>
<keyword evidence="3" id="KW-1133">Transmembrane helix</keyword>
<dbReference type="GO" id="GO:0043386">
    <property type="term" value="P:mycotoxin biosynthetic process"/>
    <property type="evidence" value="ECO:0007669"/>
    <property type="project" value="InterPro"/>
</dbReference>
<dbReference type="STRING" id="1849047.A0A3D8S7W7"/>
<dbReference type="Proteomes" id="UP000256645">
    <property type="component" value="Unassembled WGS sequence"/>
</dbReference>
<evidence type="ECO:0008006" key="6">
    <source>
        <dbReference type="Google" id="ProtNLM"/>
    </source>
</evidence>
<accession>A0A3D8S7W7</accession>
<dbReference type="InterPro" id="IPR021765">
    <property type="entry name" value="UstYa-like"/>
</dbReference>
<dbReference type="PANTHER" id="PTHR33365">
    <property type="entry name" value="YALI0B05434P"/>
    <property type="match status" value="1"/>
</dbReference>
<dbReference type="PANTHER" id="PTHR33365:SF13">
    <property type="entry name" value="TAT PATHWAY SIGNAL SEQUENCE"/>
    <property type="match status" value="1"/>
</dbReference>
<evidence type="ECO:0000256" key="1">
    <source>
        <dbReference type="ARBA" id="ARBA00035112"/>
    </source>
</evidence>
<comment type="caution">
    <text evidence="4">The sequence shown here is derived from an EMBL/GenBank/DDBJ whole genome shotgun (WGS) entry which is preliminary data.</text>
</comment>